<dbReference type="Gene3D" id="1.20.1250.20">
    <property type="entry name" value="MFS general substrate transporter like domains"/>
    <property type="match status" value="2"/>
</dbReference>
<accession>A0A2S9X983</accession>
<dbReference type="InterPro" id="IPR011701">
    <property type="entry name" value="MFS"/>
</dbReference>
<dbReference type="AlphaFoldDB" id="A0A2S9X983"/>
<name>A0A2S9X983_9NEIS</name>
<feature type="transmembrane region" description="Helical" evidence="6">
    <location>
        <begin position="321"/>
        <end position="343"/>
    </location>
</feature>
<gene>
    <name evidence="8" type="ORF">BUE93_02350</name>
</gene>
<dbReference type="InterPro" id="IPR036259">
    <property type="entry name" value="MFS_trans_sf"/>
</dbReference>
<feature type="transmembrane region" description="Helical" evidence="6">
    <location>
        <begin position="57"/>
        <end position="76"/>
    </location>
</feature>
<dbReference type="GO" id="GO:0022857">
    <property type="term" value="F:transmembrane transporter activity"/>
    <property type="evidence" value="ECO:0007669"/>
    <property type="project" value="InterPro"/>
</dbReference>
<feature type="transmembrane region" description="Helical" evidence="6">
    <location>
        <begin position="107"/>
        <end position="126"/>
    </location>
</feature>
<reference evidence="8 9" key="1">
    <citation type="submission" date="2017-01" db="EMBL/GenBank/DDBJ databases">
        <title>New insights into the genetic diversity of Chromobacterium isolated from tropical freshwater lake.</title>
        <authorList>
            <person name="Santos A.B."/>
            <person name="Nascimento A.M."/>
            <person name="Da Silva P.C."/>
        </authorList>
    </citation>
    <scope>NUCLEOTIDE SEQUENCE [LARGE SCALE GENOMIC DNA]</scope>
    <source>
        <strain evidence="8 9">56AF</strain>
    </source>
</reference>
<keyword evidence="3 6" id="KW-0812">Transmembrane</keyword>
<evidence type="ECO:0000256" key="3">
    <source>
        <dbReference type="ARBA" id="ARBA00022692"/>
    </source>
</evidence>
<dbReference type="GO" id="GO:0005886">
    <property type="term" value="C:plasma membrane"/>
    <property type="evidence" value="ECO:0007669"/>
    <property type="project" value="UniProtKB-SubCell"/>
</dbReference>
<evidence type="ECO:0000256" key="2">
    <source>
        <dbReference type="ARBA" id="ARBA00022475"/>
    </source>
</evidence>
<dbReference type="PROSITE" id="PS50850">
    <property type="entry name" value="MFS"/>
    <property type="match status" value="1"/>
</dbReference>
<evidence type="ECO:0000256" key="4">
    <source>
        <dbReference type="ARBA" id="ARBA00022989"/>
    </source>
</evidence>
<feature type="transmembrane region" description="Helical" evidence="6">
    <location>
        <begin position="20"/>
        <end position="37"/>
    </location>
</feature>
<protein>
    <submittedName>
        <fullName evidence="8">Glucose/galactose MFS transporter</fullName>
    </submittedName>
</protein>
<dbReference type="PANTHER" id="PTHR43702">
    <property type="entry name" value="L-FUCOSE-PROTON SYMPORTER"/>
    <property type="match status" value="1"/>
</dbReference>
<feature type="domain" description="Major facilitator superfamily (MFS) profile" evidence="7">
    <location>
        <begin position="19"/>
        <end position="404"/>
    </location>
</feature>
<feature type="transmembrane region" description="Helical" evidence="6">
    <location>
        <begin position="381"/>
        <end position="399"/>
    </location>
</feature>
<dbReference type="PANTHER" id="PTHR43702:SF3">
    <property type="entry name" value="PROTEIN TSGA"/>
    <property type="match status" value="1"/>
</dbReference>
<evidence type="ECO:0000256" key="1">
    <source>
        <dbReference type="ARBA" id="ARBA00004429"/>
    </source>
</evidence>
<feature type="transmembrane region" description="Helical" evidence="6">
    <location>
        <begin position="188"/>
        <end position="208"/>
    </location>
</feature>
<dbReference type="InterPro" id="IPR050375">
    <property type="entry name" value="MFS_TsgA-like"/>
</dbReference>
<dbReference type="OrthoDB" id="9795150at2"/>
<organism evidence="8 9">
    <name type="scientific">Chromobacterium amazonense</name>
    <dbReference type="NCBI Taxonomy" id="1382803"/>
    <lineage>
        <taxon>Bacteria</taxon>
        <taxon>Pseudomonadati</taxon>
        <taxon>Pseudomonadota</taxon>
        <taxon>Betaproteobacteria</taxon>
        <taxon>Neisseriales</taxon>
        <taxon>Chromobacteriaceae</taxon>
        <taxon>Chromobacterium</taxon>
    </lineage>
</organism>
<feature type="transmembrane region" description="Helical" evidence="6">
    <location>
        <begin position="355"/>
        <end position="375"/>
    </location>
</feature>
<feature type="transmembrane region" description="Helical" evidence="6">
    <location>
        <begin position="85"/>
        <end position="101"/>
    </location>
</feature>
<evidence type="ECO:0000256" key="6">
    <source>
        <dbReference type="SAM" id="Phobius"/>
    </source>
</evidence>
<comment type="subcellular location">
    <subcellularLocation>
        <location evidence="1">Cell inner membrane</location>
        <topology evidence="1">Multi-pass membrane protein</topology>
    </subcellularLocation>
</comment>
<feature type="transmembrane region" description="Helical" evidence="6">
    <location>
        <begin position="147"/>
        <end position="168"/>
    </location>
</feature>
<dbReference type="Pfam" id="PF07690">
    <property type="entry name" value="MFS_1"/>
    <property type="match status" value="1"/>
</dbReference>
<evidence type="ECO:0000256" key="5">
    <source>
        <dbReference type="ARBA" id="ARBA00023136"/>
    </source>
</evidence>
<feature type="transmembrane region" description="Helical" evidence="6">
    <location>
        <begin position="297"/>
        <end position="315"/>
    </location>
</feature>
<dbReference type="InterPro" id="IPR020846">
    <property type="entry name" value="MFS_dom"/>
</dbReference>
<dbReference type="SUPFAM" id="SSF103473">
    <property type="entry name" value="MFS general substrate transporter"/>
    <property type="match status" value="1"/>
</dbReference>
<evidence type="ECO:0000313" key="8">
    <source>
        <dbReference type="EMBL" id="PRP72299.1"/>
    </source>
</evidence>
<keyword evidence="5 6" id="KW-0472">Membrane</keyword>
<dbReference type="EMBL" id="MTBD01000004">
    <property type="protein sequence ID" value="PRP72299.1"/>
    <property type="molecule type" value="Genomic_DNA"/>
</dbReference>
<feature type="transmembrane region" description="Helical" evidence="6">
    <location>
        <begin position="229"/>
        <end position="255"/>
    </location>
</feature>
<sequence>MTDHTGNHAVRNDPNLSRSIVLVTCIFFLWGLSYGLLDVLNKHFQEAMHINKADSGILQVAYFLAYFVIAVPAALFNQRYGYKRGLIAGLVLFATGALLFIPALSISSFVCFVASLFILACGLGFLETTANPYISQLGEQRYAEKRLNLAQAFCGLGTVIGPLIGGALFFGQETATITAASHNLVLQVYVWIAVFVVLLAGVIAKTTMPAISNAGQTPQAYRSLLAHPGYMTGVLAQFLYVAAQVGVGAFFINYATEAGVGLGSQNAAWLLSMAMFLFMAGRFIGTFSLGFLSPTKLLAVSALSCLALSMVVIVGQGYLAIGALTLIFFFMSIMFPTIFSLSINGLGDKTKIGSSLLAMAVSGGALYPYAMGYIADHYGTSAAYTLPLISFAFILGFAMTQEKLGMPNPAVSQG</sequence>
<comment type="caution">
    <text evidence="8">The sequence shown here is derived from an EMBL/GenBank/DDBJ whole genome shotgun (WGS) entry which is preliminary data.</text>
</comment>
<dbReference type="Proteomes" id="UP000239469">
    <property type="component" value="Unassembled WGS sequence"/>
</dbReference>
<dbReference type="CDD" id="cd17394">
    <property type="entry name" value="MFS_FucP_like"/>
    <property type="match status" value="1"/>
</dbReference>
<keyword evidence="2" id="KW-1003">Cell membrane</keyword>
<feature type="transmembrane region" description="Helical" evidence="6">
    <location>
        <begin position="267"/>
        <end position="285"/>
    </location>
</feature>
<evidence type="ECO:0000313" key="9">
    <source>
        <dbReference type="Proteomes" id="UP000239469"/>
    </source>
</evidence>
<proteinExistence type="predicted"/>
<keyword evidence="4 6" id="KW-1133">Transmembrane helix</keyword>
<evidence type="ECO:0000259" key="7">
    <source>
        <dbReference type="PROSITE" id="PS50850"/>
    </source>
</evidence>